<comment type="caution">
    <text evidence="2">The sequence shown here is derived from an EMBL/GenBank/DDBJ whole genome shotgun (WGS) entry which is preliminary data.</text>
</comment>
<keyword evidence="1" id="KW-0472">Membrane</keyword>
<reference evidence="2 3" key="1">
    <citation type="submission" date="2019-06" db="EMBL/GenBank/DDBJ databases">
        <title>Phylogeography and genetic diversity of Francisella tularensis subsp. holarctica in France (1947-2018).</title>
        <authorList>
            <person name="Kevin M."/>
            <person name="Madani N."/>
            <person name="Maurin M."/>
        </authorList>
    </citation>
    <scope>NUCLEOTIDE SEQUENCE [LARGE SCALE GENOMIC DNA]</scope>
    <source>
        <strain evidence="2 3">ATCC 15482</strain>
    </source>
</reference>
<dbReference type="EMBL" id="VJEZ01000004">
    <property type="protein sequence ID" value="MWZ39743.1"/>
    <property type="molecule type" value="Genomic_DNA"/>
</dbReference>
<organism evidence="2 3">
    <name type="scientific">Francisella tularensis</name>
    <dbReference type="NCBI Taxonomy" id="263"/>
    <lineage>
        <taxon>Bacteria</taxon>
        <taxon>Pseudomonadati</taxon>
        <taxon>Pseudomonadota</taxon>
        <taxon>Gammaproteobacteria</taxon>
        <taxon>Thiotrichales</taxon>
        <taxon>Francisellaceae</taxon>
        <taxon>Francisella</taxon>
    </lineage>
</organism>
<feature type="transmembrane region" description="Helical" evidence="1">
    <location>
        <begin position="155"/>
        <end position="174"/>
    </location>
</feature>
<evidence type="ECO:0000256" key="1">
    <source>
        <dbReference type="SAM" id="Phobius"/>
    </source>
</evidence>
<gene>
    <name evidence="2" type="ORF">FNC33_04170</name>
</gene>
<dbReference type="AlphaFoldDB" id="A0A6I4RXI7"/>
<feature type="transmembrane region" description="Helical" evidence="1">
    <location>
        <begin position="6"/>
        <end position="22"/>
    </location>
</feature>
<dbReference type="RefSeq" id="WP_011733576.1">
    <property type="nucleotide sequence ID" value="NZ_VJEZ01000004.1"/>
</dbReference>
<name>A0A6I4RXI7_FRATU</name>
<feature type="transmembrane region" description="Helical" evidence="1">
    <location>
        <begin position="57"/>
        <end position="79"/>
    </location>
</feature>
<feature type="transmembrane region" description="Helical" evidence="1">
    <location>
        <begin position="100"/>
        <end position="119"/>
    </location>
</feature>
<feature type="transmembrane region" description="Helical" evidence="1">
    <location>
        <begin position="27"/>
        <end position="45"/>
    </location>
</feature>
<keyword evidence="1" id="KW-0812">Transmembrane</keyword>
<sequence length="209" mass="24297">MFLNILSYLQPLLLLTFVYFLIRQKRVAWLFVTLAYAYPFLSEIIKLSQAVTVPVDYYLYAIPNALLYLAVAILGLLTSKSQHLVAIRQRSDYIKLFSRTAIVLFIYLIINLVIAFRFTMENFEASAFLSALYTLDDIFTLIGLVLAILRYRICLLFLVVGFTLTALINIYFIFSLPQYYLHSLANYYFLIITILTVIVLLYGYLKNNR</sequence>
<proteinExistence type="predicted"/>
<evidence type="ECO:0000313" key="3">
    <source>
        <dbReference type="Proteomes" id="UP000469081"/>
    </source>
</evidence>
<protein>
    <submittedName>
        <fullName evidence="2">Uncharacterized protein</fullName>
    </submittedName>
</protein>
<evidence type="ECO:0000313" key="2">
    <source>
        <dbReference type="EMBL" id="MWZ39743.1"/>
    </source>
</evidence>
<dbReference type="Proteomes" id="UP000469081">
    <property type="component" value="Unassembled WGS sequence"/>
</dbReference>
<feature type="transmembrane region" description="Helical" evidence="1">
    <location>
        <begin position="125"/>
        <end position="148"/>
    </location>
</feature>
<feature type="transmembrane region" description="Helical" evidence="1">
    <location>
        <begin position="186"/>
        <end position="205"/>
    </location>
</feature>
<keyword evidence="1" id="KW-1133">Transmembrane helix</keyword>
<accession>A0A6I4RXI7</accession>